<dbReference type="SUPFAM" id="SSF51126">
    <property type="entry name" value="Pectin lyase-like"/>
    <property type="match status" value="1"/>
</dbReference>
<reference evidence="6 7" key="1">
    <citation type="journal article" date="2018" name="Genome Biol. Evol.">
        <title>Multiple Roots of Fruiting Body Formation in Amoebozoa.</title>
        <authorList>
            <person name="Hillmann F."/>
            <person name="Forbes G."/>
            <person name="Novohradska S."/>
            <person name="Ferling I."/>
            <person name="Riege K."/>
            <person name="Groth M."/>
            <person name="Westermann M."/>
            <person name="Marz M."/>
            <person name="Spaller T."/>
            <person name="Winckler T."/>
            <person name="Schaap P."/>
            <person name="Glockner G."/>
        </authorList>
    </citation>
    <scope>NUCLEOTIDE SEQUENCE [LARGE SCALE GENOMIC DNA]</scope>
    <source>
        <strain evidence="6 7">Jena</strain>
    </source>
</reference>
<dbReference type="InterPro" id="IPR052387">
    <property type="entry name" value="Fibrocystin"/>
</dbReference>
<keyword evidence="3" id="KW-0732">Signal</keyword>
<evidence type="ECO:0000256" key="2">
    <source>
        <dbReference type="ARBA" id="ARBA00022475"/>
    </source>
</evidence>
<dbReference type="Gene3D" id="2.60.120.430">
    <property type="entry name" value="Galactose-binding lectin"/>
    <property type="match status" value="1"/>
</dbReference>
<evidence type="ECO:0000259" key="5">
    <source>
        <dbReference type="PROSITE" id="PS51484"/>
    </source>
</evidence>
<dbReference type="PROSITE" id="PS51484">
    <property type="entry name" value="G8"/>
    <property type="match status" value="1"/>
</dbReference>
<dbReference type="InParanoid" id="A0A2P6NRE2"/>
<dbReference type="PANTHER" id="PTHR46769:SF2">
    <property type="entry name" value="FIBROCYSTIN-L ISOFORM 2 PRECURSOR-RELATED"/>
    <property type="match status" value="1"/>
</dbReference>
<feature type="domain" description="G8" evidence="5">
    <location>
        <begin position="53"/>
        <end position="189"/>
    </location>
</feature>
<evidence type="ECO:0000313" key="7">
    <source>
        <dbReference type="Proteomes" id="UP000241769"/>
    </source>
</evidence>
<gene>
    <name evidence="6" type="ORF">PROFUN_05299</name>
</gene>
<dbReference type="STRING" id="1890364.A0A2P6NRE2"/>
<dbReference type="OrthoDB" id="14714at2759"/>
<protein>
    <recommendedName>
        <fullName evidence="5">G8 domain-containing protein</fullName>
    </recommendedName>
</protein>
<dbReference type="PANTHER" id="PTHR46769">
    <property type="entry name" value="POLYCYSTIC KIDNEY AND HEPATIC DISEASE 1 (AUTOSOMAL RECESSIVE)-LIKE 1"/>
    <property type="match status" value="1"/>
</dbReference>
<comment type="subcellular location">
    <subcellularLocation>
        <location evidence="1">Cell membrane</location>
    </subcellularLocation>
</comment>
<sequence>MANTLLFPHMVACGSSASKTAVNNQATKMRGTLALLVLCTITVHACLDTSNYQKWSVVFPNLAAQSTVNIQTGQNIVLDQVPSVVLGVITVGGTLVLPDKTQELQTTGIIVSANGSLIAGSPDCPITQKVTITLCGAPPSPRNLTTLGSETDSWAGVIKYGSKGLIVKVGGSIQLYGWKSGPTWTKLSSTVQAGDRVLHLQDAVSWRVGDQLTIASSDYSEYFDVNNKDQNGKPYQSQMTGQGGNFPDQSEYATVAAVSDGGKTITLSAPLRYLHWGVWPETAEVGLLTRNIVIRGDAASDATFYGGHFLTRSANTQISGVELTRMGQLTVLGRYPIHFHVIRNAAGAFITDMSLPRFTHSDAASSDSNYVVVRNTVSFNTYGHCLFFEDGSEQGNVLDTNLVVWARPMNDTYLLLPTDNQPSSVWITNPNNTFTNNAVSSAYIGYWFVMPVQPKGLSTAEYAHANLYPRKIPCPLFDNNIAHSMFFFGVMIDDMSTPDDQLESAAWMPQQAPYDYYVGPINVEMSRYTAWRTRKGGMWSRCVTCFWTHNVYAETGQMGTFTLNSQVISDAYFLGKTGNPGTPLPGWQYTLADSYLTIGTPYYRMHGGSMPYDAGGQTVVLNPTFENFTSTEYTESGGMRGSDASAFRLIRNQLIGGKFINSEPVRVRNQTFFTGNSANEMSGYTLLHDGAVDGVNGGGWAVGVNNYWKSRGDCTYRFLGNCHWCSLFPGGITQIVFSLGPNDNVVDTTDTNNPLWKAGGYMAMYPLGKGNSVDNAYFGRDDAGYIANIPAQTSWAVQFMNGDGNTLLSPSSVNIDISSGRKGEYFLLAIPYPAGTTFTVFDYYRQVNLPQASSLAALTPRNYYYDNKNLYLWVTNDQSNANVFSQMGVLQQGVSSNAPDYSKYGIQVTAACPGKCTHGPIQVPNAFSPSALTSDAYRADLLPCNANPVGKTDGNGTIFVQVYPQSFTGMPTLSYQAYHNSGPYALMSLQDDSGVKVADFAAGTTGTSDNIKLARNVWELLVLGKLYVVVVNADGSNGLRGQLKAVTPSTIRLPLGMGGVDMCHPAYSYAGVYNWTTSTQRVLNYDNFGLWNSSYTADQPCGSPVLELQLGNPVASVHLYMDQQHSALSVGQYTALEFYARLPVAVQITLNVSANDGNYVIVDNRYVADYVLNSYQWTLVRIPLSALGVTTQLSTIRFGQNSGLYNVNILIDQVRLVPSATIPTATLTPASPQYAPSSCLTSSTLTTVSALAPAIVGSGVNHVPALLMLAWMAVLLM</sequence>
<evidence type="ECO:0000313" key="6">
    <source>
        <dbReference type="EMBL" id="PRP86517.1"/>
    </source>
</evidence>
<dbReference type="AlphaFoldDB" id="A0A2P6NRE2"/>
<proteinExistence type="predicted"/>
<dbReference type="EMBL" id="MDYQ01000030">
    <property type="protein sequence ID" value="PRP86517.1"/>
    <property type="molecule type" value="Genomic_DNA"/>
</dbReference>
<evidence type="ECO:0000256" key="4">
    <source>
        <dbReference type="ARBA" id="ARBA00023180"/>
    </source>
</evidence>
<dbReference type="InterPro" id="IPR055401">
    <property type="entry name" value="CEMIP_beta-hel_dom"/>
</dbReference>
<keyword evidence="2" id="KW-1003">Cell membrane</keyword>
<evidence type="ECO:0000256" key="3">
    <source>
        <dbReference type="ARBA" id="ARBA00022729"/>
    </source>
</evidence>
<dbReference type="InterPro" id="IPR019316">
    <property type="entry name" value="G8_domain"/>
</dbReference>
<dbReference type="SMART" id="SM01225">
    <property type="entry name" value="G8"/>
    <property type="match status" value="1"/>
</dbReference>
<evidence type="ECO:0000256" key="1">
    <source>
        <dbReference type="ARBA" id="ARBA00004236"/>
    </source>
</evidence>
<organism evidence="6 7">
    <name type="scientific">Planoprotostelium fungivorum</name>
    <dbReference type="NCBI Taxonomy" id="1890364"/>
    <lineage>
        <taxon>Eukaryota</taxon>
        <taxon>Amoebozoa</taxon>
        <taxon>Evosea</taxon>
        <taxon>Variosea</taxon>
        <taxon>Cavosteliida</taxon>
        <taxon>Cavosteliaceae</taxon>
        <taxon>Planoprotostelium</taxon>
    </lineage>
</organism>
<comment type="caution">
    <text evidence="6">The sequence shown here is derived from an EMBL/GenBank/DDBJ whole genome shotgun (WGS) entry which is preliminary data.</text>
</comment>
<dbReference type="GO" id="GO:0005886">
    <property type="term" value="C:plasma membrane"/>
    <property type="evidence" value="ECO:0007669"/>
    <property type="project" value="UniProtKB-SubCell"/>
</dbReference>
<dbReference type="Pfam" id="PF24606">
    <property type="entry name" value="CEMIP_beta-hel"/>
    <property type="match status" value="1"/>
</dbReference>
<accession>A0A2P6NRE2</accession>
<keyword evidence="7" id="KW-1185">Reference proteome</keyword>
<name>A0A2P6NRE2_9EUKA</name>
<dbReference type="Proteomes" id="UP000241769">
    <property type="component" value="Unassembled WGS sequence"/>
</dbReference>
<keyword evidence="4" id="KW-0325">Glycoprotein</keyword>
<dbReference type="Pfam" id="PF10162">
    <property type="entry name" value="G8"/>
    <property type="match status" value="1"/>
</dbReference>
<dbReference type="InterPro" id="IPR011050">
    <property type="entry name" value="Pectin_lyase_fold/virulence"/>
</dbReference>
<keyword evidence="2" id="KW-0472">Membrane</keyword>